<keyword evidence="3" id="KW-0328">Glycosyltransferase</keyword>
<evidence type="ECO:0000259" key="5">
    <source>
        <dbReference type="Pfam" id="PF08323"/>
    </source>
</evidence>
<dbReference type="GO" id="GO:0009011">
    <property type="term" value="F:alpha-1,4-glucan glucosyltransferase (ADP-glucose donor) activity"/>
    <property type="evidence" value="ECO:0007669"/>
    <property type="project" value="UniProtKB-EC"/>
</dbReference>
<evidence type="ECO:0000256" key="4">
    <source>
        <dbReference type="ARBA" id="ARBA00022679"/>
    </source>
</evidence>
<dbReference type="STRING" id="1123069.ruthe_00760"/>
<dbReference type="OrthoDB" id="9808590at2"/>
<protein>
    <recommendedName>
        <fullName evidence="2">starch synthase</fullName>
        <ecNumber evidence="2">2.4.1.21</ecNumber>
    </recommendedName>
</protein>
<dbReference type="PANTHER" id="PTHR45825">
    <property type="entry name" value="GRANULE-BOUND STARCH SYNTHASE 1, CHLOROPLASTIC/AMYLOPLASTIC"/>
    <property type="match status" value="1"/>
</dbReference>
<dbReference type="EC" id="2.4.1.21" evidence="2"/>
<accession>S9R110</accession>
<dbReference type="PANTHER" id="PTHR45825:SF11">
    <property type="entry name" value="ALPHA AMYLASE DOMAIN-CONTAINING PROTEIN"/>
    <property type="match status" value="1"/>
</dbReference>
<keyword evidence="7" id="KW-1185">Reference proteome</keyword>
<dbReference type="Proteomes" id="UP000015346">
    <property type="component" value="Unassembled WGS sequence"/>
</dbReference>
<dbReference type="AlphaFoldDB" id="S9R110"/>
<dbReference type="Pfam" id="PF08323">
    <property type="entry name" value="Glyco_transf_5"/>
    <property type="match status" value="1"/>
</dbReference>
<dbReference type="GO" id="GO:0005829">
    <property type="term" value="C:cytosol"/>
    <property type="evidence" value="ECO:0007669"/>
    <property type="project" value="TreeGrafter"/>
</dbReference>
<organism evidence="6 7">
    <name type="scientific">Rubellimicrobium thermophilum DSM 16684</name>
    <dbReference type="NCBI Taxonomy" id="1123069"/>
    <lineage>
        <taxon>Bacteria</taxon>
        <taxon>Pseudomonadati</taxon>
        <taxon>Pseudomonadota</taxon>
        <taxon>Alphaproteobacteria</taxon>
        <taxon>Rhodobacterales</taxon>
        <taxon>Roseobacteraceae</taxon>
        <taxon>Rubellimicrobium</taxon>
    </lineage>
</organism>
<evidence type="ECO:0000256" key="2">
    <source>
        <dbReference type="ARBA" id="ARBA00012588"/>
    </source>
</evidence>
<evidence type="ECO:0000313" key="7">
    <source>
        <dbReference type="Proteomes" id="UP000015346"/>
    </source>
</evidence>
<comment type="caution">
    <text evidence="6">The sequence shown here is derived from an EMBL/GenBank/DDBJ whole genome shotgun (WGS) entry which is preliminary data.</text>
</comment>
<sequence length="83" mass="8712">MSLRVLSVASECAPLVKTGGLADVVGALPAALAPEGVDMRVLLPGYPAVMRAIARHGTVMEEWNLFGGHANLIAPRRGVCRFS</sequence>
<feature type="domain" description="Starch synthase catalytic" evidence="5">
    <location>
        <begin position="4"/>
        <end position="61"/>
    </location>
</feature>
<evidence type="ECO:0000256" key="3">
    <source>
        <dbReference type="ARBA" id="ARBA00022676"/>
    </source>
</evidence>
<proteinExistence type="predicted"/>
<dbReference type="Gene3D" id="3.40.50.2000">
    <property type="entry name" value="Glycogen Phosphorylase B"/>
    <property type="match status" value="1"/>
</dbReference>
<dbReference type="GO" id="GO:0005978">
    <property type="term" value="P:glycogen biosynthetic process"/>
    <property type="evidence" value="ECO:0007669"/>
    <property type="project" value="TreeGrafter"/>
</dbReference>
<dbReference type="SUPFAM" id="SSF53756">
    <property type="entry name" value="UDP-Glycosyltransferase/glycogen phosphorylase"/>
    <property type="match status" value="1"/>
</dbReference>
<gene>
    <name evidence="6" type="ORF">ruthe_00760</name>
</gene>
<reference evidence="6 7" key="1">
    <citation type="journal article" date="2013" name="Stand. Genomic Sci.">
        <title>Genome sequence of the reddish-pigmented Rubellimicrobium thermophilum type strain (DSM 16684(T)), a member of the Roseobacter clade.</title>
        <authorList>
            <person name="Fiebig A."/>
            <person name="Riedel T."/>
            <person name="Gronow S."/>
            <person name="Petersen J."/>
            <person name="Klenk H.P."/>
            <person name="Goker M."/>
        </authorList>
    </citation>
    <scope>NUCLEOTIDE SEQUENCE [LARGE SCALE GENOMIC DNA]</scope>
    <source>
        <strain evidence="6 7">DSM 16684</strain>
    </source>
</reference>
<evidence type="ECO:0000313" key="6">
    <source>
        <dbReference type="EMBL" id="EPX87361.1"/>
    </source>
</evidence>
<dbReference type="PATRIC" id="fig|1123069.3.peg.734"/>
<comment type="catalytic activity">
    <reaction evidence="1">
        <text>[(1-&gt;4)-alpha-D-glucosyl](n) + ADP-alpha-D-glucose = [(1-&gt;4)-alpha-D-glucosyl](n+1) + ADP + H(+)</text>
        <dbReference type="Rhea" id="RHEA:18189"/>
        <dbReference type="Rhea" id="RHEA-COMP:9584"/>
        <dbReference type="Rhea" id="RHEA-COMP:9587"/>
        <dbReference type="ChEBI" id="CHEBI:15378"/>
        <dbReference type="ChEBI" id="CHEBI:15444"/>
        <dbReference type="ChEBI" id="CHEBI:57498"/>
        <dbReference type="ChEBI" id="CHEBI:456216"/>
        <dbReference type="EC" id="2.4.1.21"/>
    </reaction>
</comment>
<name>S9R110_9RHOB</name>
<dbReference type="HOGENOM" id="CLU_2540523_0_0_5"/>
<evidence type="ECO:0000256" key="1">
    <source>
        <dbReference type="ARBA" id="ARBA00001478"/>
    </source>
</evidence>
<dbReference type="InterPro" id="IPR013534">
    <property type="entry name" value="Starch_synth_cat_dom"/>
</dbReference>
<dbReference type="EMBL" id="AOLV01000008">
    <property type="protein sequence ID" value="EPX87361.1"/>
    <property type="molecule type" value="Genomic_DNA"/>
</dbReference>
<keyword evidence="4" id="KW-0808">Transferase</keyword>